<name>A0ABW5A8T4_9RHOB</name>
<dbReference type="Proteomes" id="UP001597413">
    <property type="component" value="Unassembled WGS sequence"/>
</dbReference>
<reference evidence="2" key="1">
    <citation type="journal article" date="2019" name="Int. J. Syst. Evol. Microbiol.">
        <title>The Global Catalogue of Microorganisms (GCM) 10K type strain sequencing project: providing services to taxonomists for standard genome sequencing and annotation.</title>
        <authorList>
            <consortium name="The Broad Institute Genomics Platform"/>
            <consortium name="The Broad Institute Genome Sequencing Center for Infectious Disease"/>
            <person name="Wu L."/>
            <person name="Ma J."/>
        </authorList>
    </citation>
    <scope>NUCLEOTIDE SEQUENCE [LARGE SCALE GENOMIC DNA]</scope>
    <source>
        <strain evidence="2">CCUG 55131</strain>
    </source>
</reference>
<evidence type="ECO:0000313" key="2">
    <source>
        <dbReference type="Proteomes" id="UP001597413"/>
    </source>
</evidence>
<evidence type="ECO:0000313" key="1">
    <source>
        <dbReference type="EMBL" id="MFD2173990.1"/>
    </source>
</evidence>
<protein>
    <recommendedName>
        <fullName evidence="3">ABC transporter substrate-binding protein</fullName>
    </recommendedName>
</protein>
<proteinExistence type="predicted"/>
<keyword evidence="2" id="KW-1185">Reference proteome</keyword>
<evidence type="ECO:0008006" key="3">
    <source>
        <dbReference type="Google" id="ProtNLM"/>
    </source>
</evidence>
<dbReference type="EMBL" id="JBHUIX010000009">
    <property type="protein sequence ID" value="MFD2173990.1"/>
    <property type="molecule type" value="Genomic_DNA"/>
</dbReference>
<gene>
    <name evidence="1" type="ORF">ACFSM0_07810</name>
</gene>
<dbReference type="InterPro" id="IPR006311">
    <property type="entry name" value="TAT_signal"/>
</dbReference>
<dbReference type="RefSeq" id="WP_377388984.1">
    <property type="nucleotide sequence ID" value="NZ_JBHUIX010000009.1"/>
</dbReference>
<dbReference type="PROSITE" id="PS51318">
    <property type="entry name" value="TAT"/>
    <property type="match status" value="1"/>
</dbReference>
<accession>A0ABW5A8T4</accession>
<organism evidence="1 2">
    <name type="scientific">Rhodobacter lacus</name>
    <dbReference type="NCBI Taxonomy" id="1641972"/>
    <lineage>
        <taxon>Bacteria</taxon>
        <taxon>Pseudomonadati</taxon>
        <taxon>Pseudomonadota</taxon>
        <taxon>Alphaproteobacteria</taxon>
        <taxon>Rhodobacterales</taxon>
        <taxon>Rhodobacter group</taxon>
        <taxon>Rhodobacter</taxon>
    </lineage>
</organism>
<sequence length="217" mass="22864">MHRTAPLSRRGFLAAGLAGLALPALPRPSLAMPSRDLASPANVLLTMPNAQALAQSLTRSLARAGGPVPLRLETAQAADFVTDPARLAALRGSRVVLIGTDADSVLFDIALGQHGARVMHRATHREDPATRLPIHGFETLADACTYDLARDHVRAGSSCTIRTPDAAGPTPLPAPAKDHWQARTLARVLAHATGRSDALPVIWQSAPRAFATLIADL</sequence>
<comment type="caution">
    <text evidence="1">The sequence shown here is derived from an EMBL/GenBank/DDBJ whole genome shotgun (WGS) entry which is preliminary data.</text>
</comment>